<keyword evidence="2 3" id="KW-0808">Transferase</keyword>
<dbReference type="GO" id="GO:0016757">
    <property type="term" value="F:glycosyltransferase activity"/>
    <property type="evidence" value="ECO:0007669"/>
    <property type="project" value="UniProtKB-KW"/>
</dbReference>
<dbReference type="PANTHER" id="PTHR12526:SF510">
    <property type="entry name" value="D-INOSITOL 3-PHOSPHATE GLYCOSYLTRANSFERASE"/>
    <property type="match status" value="1"/>
</dbReference>
<dbReference type="SUPFAM" id="SSF53756">
    <property type="entry name" value="UDP-Glycosyltransferase/glycogen phosphorylase"/>
    <property type="match status" value="1"/>
</dbReference>
<sequence length="366" mass="41226">MRILALTRYDTLGASSRVRFYQYFPYLAEDGIEIETSAFLSNAYLVTLYERHDRQLRHIVPAYFRRLQALVGVRHFDLLWIEKELFPWLPAAAEAVLKWLGIPYVADYDDAVFHNYDGHRNPLFRTLLGRKIDEVMRNAGVVVAGNPYLAERARQAGAAKVEIVPSVIDLNRYPEPETARPRDPARPVRIGWIGTPSTAPFLRRVRMPLQRVADAPDLRLVLIGTGDTDVGISGAERLAWSEEREYELLETLDIGIMPLADLPWERGKCGYKLIQYMACGKPVIASPVGVNAEIVEHGVNGFLASSDGEWTEAITALANDAALRERMGRAAREKVVRTYSVQSQLPRMREILASACRPPGCRRSHS</sequence>
<dbReference type="RefSeq" id="WP_017365027.1">
    <property type="nucleotide sequence ID" value="NZ_OX458332.1"/>
</dbReference>
<protein>
    <submittedName>
        <fullName evidence="3">Glycosyl transferase, group 1 family protein</fullName>
    </submittedName>
</protein>
<dbReference type="Proteomes" id="UP001158598">
    <property type="component" value="Chromosome"/>
</dbReference>
<evidence type="ECO:0000256" key="1">
    <source>
        <dbReference type="ARBA" id="ARBA00022676"/>
    </source>
</evidence>
<dbReference type="PANTHER" id="PTHR12526">
    <property type="entry name" value="GLYCOSYLTRANSFERASE"/>
    <property type="match status" value="1"/>
</dbReference>
<dbReference type="Gene3D" id="3.40.50.2000">
    <property type="entry name" value="Glycogen Phosphorylase B"/>
    <property type="match status" value="2"/>
</dbReference>
<evidence type="ECO:0000256" key="2">
    <source>
        <dbReference type="ARBA" id="ARBA00022679"/>
    </source>
</evidence>
<evidence type="ECO:0000313" key="3">
    <source>
        <dbReference type="EMBL" id="CAI8755481.1"/>
    </source>
</evidence>
<evidence type="ECO:0000313" key="4">
    <source>
        <dbReference type="Proteomes" id="UP001158598"/>
    </source>
</evidence>
<dbReference type="CDD" id="cd03801">
    <property type="entry name" value="GT4_PimA-like"/>
    <property type="match status" value="1"/>
</dbReference>
<gene>
    <name evidence="3" type="ORF">MCNOR_0735</name>
</gene>
<keyword evidence="1" id="KW-0328">Glycosyltransferase</keyword>
<name>A0AA35V273_METCP</name>
<dbReference type="Pfam" id="PF13692">
    <property type="entry name" value="Glyco_trans_1_4"/>
    <property type="match status" value="1"/>
</dbReference>
<proteinExistence type="predicted"/>
<accession>A0AA35V273</accession>
<organism evidence="3 4">
    <name type="scientific">Methylococcus capsulatus</name>
    <dbReference type="NCBI Taxonomy" id="414"/>
    <lineage>
        <taxon>Bacteria</taxon>
        <taxon>Pseudomonadati</taxon>
        <taxon>Pseudomonadota</taxon>
        <taxon>Gammaproteobacteria</taxon>
        <taxon>Methylococcales</taxon>
        <taxon>Methylococcaceae</taxon>
        <taxon>Methylococcus</taxon>
    </lineage>
</organism>
<reference evidence="3" key="1">
    <citation type="submission" date="2023-03" db="EMBL/GenBank/DDBJ databases">
        <authorList>
            <person name="Pearce D."/>
        </authorList>
    </citation>
    <scope>NUCLEOTIDE SEQUENCE</scope>
    <source>
        <strain evidence="3">Mc</strain>
    </source>
</reference>
<dbReference type="EMBL" id="OX458332">
    <property type="protein sequence ID" value="CAI8755481.1"/>
    <property type="molecule type" value="Genomic_DNA"/>
</dbReference>
<dbReference type="AlphaFoldDB" id="A0AA35V273"/>